<keyword evidence="3" id="KW-0804">Transcription</keyword>
<dbReference type="InterPro" id="IPR018060">
    <property type="entry name" value="HTH_AraC"/>
</dbReference>
<evidence type="ECO:0000313" key="5">
    <source>
        <dbReference type="EMBL" id="MFD2541224.1"/>
    </source>
</evidence>
<evidence type="ECO:0000259" key="4">
    <source>
        <dbReference type="PROSITE" id="PS01124"/>
    </source>
</evidence>
<dbReference type="SUPFAM" id="SSF51215">
    <property type="entry name" value="Regulatory protein AraC"/>
    <property type="match status" value="1"/>
</dbReference>
<keyword evidence="6" id="KW-1185">Reference proteome</keyword>
<dbReference type="PANTHER" id="PTHR43280">
    <property type="entry name" value="ARAC-FAMILY TRANSCRIPTIONAL REGULATOR"/>
    <property type="match status" value="1"/>
</dbReference>
<sequence>MYTNLKQILSLYNIACNHPYYIAIASDVLEVIEKPFRIDFYTLLICTHGKITIEVDNQEYTIAKNNILIAAPSTTFSIKKVSKNFKLNLLLFETNFLLKNVSDPFIIEKIMSFQNGNYSLINTDASAIKNLINLFKYLKTKSAKNSKFTDEIIRTIIFNILLEIAEITEVNHLIKTETNNPIPGLFLKFKELITKNILEHKSVDFYAKKLNISNKYLIEIVKKSSGKTPHEIIDEMLLKEAYTLLGNTSLSVSEISFKLQFNSVSAFGRFFKKHTSISPTSYRLKEHLL</sequence>
<evidence type="ECO:0000313" key="6">
    <source>
        <dbReference type="Proteomes" id="UP001597467"/>
    </source>
</evidence>
<feature type="domain" description="HTH araC/xylS-type" evidence="4">
    <location>
        <begin position="187"/>
        <end position="285"/>
    </location>
</feature>
<protein>
    <submittedName>
        <fullName evidence="5">Helix-turn-helix domain-containing protein</fullName>
    </submittedName>
</protein>
<keyword evidence="1" id="KW-0805">Transcription regulation</keyword>
<dbReference type="Pfam" id="PF12833">
    <property type="entry name" value="HTH_18"/>
    <property type="match status" value="1"/>
</dbReference>
<dbReference type="InterPro" id="IPR009057">
    <property type="entry name" value="Homeodomain-like_sf"/>
</dbReference>
<dbReference type="Gene3D" id="1.10.10.60">
    <property type="entry name" value="Homeodomain-like"/>
    <property type="match status" value="1"/>
</dbReference>
<dbReference type="PANTHER" id="PTHR43280:SF32">
    <property type="entry name" value="TRANSCRIPTIONAL REGULATORY PROTEIN"/>
    <property type="match status" value="1"/>
</dbReference>
<keyword evidence="2" id="KW-0238">DNA-binding</keyword>
<dbReference type="EMBL" id="JBHULM010000004">
    <property type="protein sequence ID" value="MFD2541224.1"/>
    <property type="molecule type" value="Genomic_DNA"/>
</dbReference>
<accession>A0ABW5JZF5</accession>
<proteinExistence type="predicted"/>
<comment type="caution">
    <text evidence="5">The sequence shown here is derived from an EMBL/GenBank/DDBJ whole genome shotgun (WGS) entry which is preliminary data.</text>
</comment>
<evidence type="ECO:0000256" key="2">
    <source>
        <dbReference type="ARBA" id="ARBA00023125"/>
    </source>
</evidence>
<name>A0ABW5JZF5_9FLAO</name>
<evidence type="ECO:0000256" key="1">
    <source>
        <dbReference type="ARBA" id="ARBA00023015"/>
    </source>
</evidence>
<reference evidence="6" key="1">
    <citation type="journal article" date="2019" name="Int. J. Syst. Evol. Microbiol.">
        <title>The Global Catalogue of Microorganisms (GCM) 10K type strain sequencing project: providing services to taxonomists for standard genome sequencing and annotation.</title>
        <authorList>
            <consortium name="The Broad Institute Genomics Platform"/>
            <consortium name="The Broad Institute Genome Sequencing Center for Infectious Disease"/>
            <person name="Wu L."/>
            <person name="Ma J."/>
        </authorList>
    </citation>
    <scope>NUCLEOTIDE SEQUENCE [LARGE SCALE GENOMIC DNA]</scope>
    <source>
        <strain evidence="6">KCTC 42808</strain>
    </source>
</reference>
<organism evidence="5 6">
    <name type="scientific">Lacinutrix gracilariae</name>
    <dbReference type="NCBI Taxonomy" id="1747198"/>
    <lineage>
        <taxon>Bacteria</taxon>
        <taxon>Pseudomonadati</taxon>
        <taxon>Bacteroidota</taxon>
        <taxon>Flavobacteriia</taxon>
        <taxon>Flavobacteriales</taxon>
        <taxon>Flavobacteriaceae</taxon>
        <taxon>Lacinutrix</taxon>
    </lineage>
</organism>
<dbReference type="InterPro" id="IPR037923">
    <property type="entry name" value="HTH-like"/>
</dbReference>
<dbReference type="Proteomes" id="UP001597467">
    <property type="component" value="Unassembled WGS sequence"/>
</dbReference>
<dbReference type="PROSITE" id="PS01124">
    <property type="entry name" value="HTH_ARAC_FAMILY_2"/>
    <property type="match status" value="1"/>
</dbReference>
<dbReference type="SUPFAM" id="SSF46689">
    <property type="entry name" value="Homeodomain-like"/>
    <property type="match status" value="1"/>
</dbReference>
<gene>
    <name evidence="5" type="ORF">ACFSSB_02740</name>
</gene>
<dbReference type="RefSeq" id="WP_379900703.1">
    <property type="nucleotide sequence ID" value="NZ_JBHULM010000004.1"/>
</dbReference>
<evidence type="ECO:0000256" key="3">
    <source>
        <dbReference type="ARBA" id="ARBA00023163"/>
    </source>
</evidence>
<dbReference type="SMART" id="SM00342">
    <property type="entry name" value="HTH_ARAC"/>
    <property type="match status" value="1"/>
</dbReference>